<sequence length="141" mass="14967">MVSRHAIAAAVIGLLVIATPGCESQPTGLTATGSVTAKGKPVSGVVITLQPVPPTEGPKATALVFDGRFEFGPGAGLTAGQYRVRFSLLPPEFRQAAPEEQRSKFPPEGSVIPAKFDSQSNEIWELKSDQENSSDYEITIR</sequence>
<reference evidence="2 3" key="1">
    <citation type="submission" date="2019-02" db="EMBL/GenBank/DDBJ databases">
        <title>Deep-cultivation of Planctomycetes and their phenomic and genomic characterization uncovers novel biology.</title>
        <authorList>
            <person name="Wiegand S."/>
            <person name="Jogler M."/>
            <person name="Boedeker C."/>
            <person name="Pinto D."/>
            <person name="Vollmers J."/>
            <person name="Rivas-Marin E."/>
            <person name="Kohn T."/>
            <person name="Peeters S.H."/>
            <person name="Heuer A."/>
            <person name="Rast P."/>
            <person name="Oberbeckmann S."/>
            <person name="Bunk B."/>
            <person name="Jeske O."/>
            <person name="Meyerdierks A."/>
            <person name="Storesund J.E."/>
            <person name="Kallscheuer N."/>
            <person name="Luecker S."/>
            <person name="Lage O.M."/>
            <person name="Pohl T."/>
            <person name="Merkel B.J."/>
            <person name="Hornburger P."/>
            <person name="Mueller R.-W."/>
            <person name="Bruemmer F."/>
            <person name="Labrenz M."/>
            <person name="Spormann A.M."/>
            <person name="Op Den Camp H."/>
            <person name="Overmann J."/>
            <person name="Amann R."/>
            <person name="Jetten M.S.M."/>
            <person name="Mascher T."/>
            <person name="Medema M.H."/>
            <person name="Devos D.P."/>
            <person name="Kaster A.-K."/>
            <person name="Ovreas L."/>
            <person name="Rohde M."/>
            <person name="Galperin M.Y."/>
            <person name="Jogler C."/>
        </authorList>
    </citation>
    <scope>NUCLEOTIDE SEQUENCE [LARGE SCALE GENOMIC DNA]</scope>
    <source>
        <strain evidence="2 3">Pan14r</strain>
    </source>
</reference>
<name>A0A5C5Y0M9_9PLAN</name>
<evidence type="ECO:0000256" key="1">
    <source>
        <dbReference type="SAM" id="MobiDB-lite"/>
    </source>
</evidence>
<evidence type="ECO:0000313" key="2">
    <source>
        <dbReference type="EMBL" id="TWT69296.1"/>
    </source>
</evidence>
<dbReference type="OrthoDB" id="270810at2"/>
<proteinExistence type="predicted"/>
<dbReference type="RefSeq" id="WP_146438783.1">
    <property type="nucleotide sequence ID" value="NZ_SJPL01000001.1"/>
</dbReference>
<keyword evidence="3" id="KW-1185">Reference proteome</keyword>
<evidence type="ECO:0008006" key="4">
    <source>
        <dbReference type="Google" id="ProtNLM"/>
    </source>
</evidence>
<dbReference type="EMBL" id="SJPL01000001">
    <property type="protein sequence ID" value="TWT69296.1"/>
    <property type="molecule type" value="Genomic_DNA"/>
</dbReference>
<protein>
    <recommendedName>
        <fullName evidence="4">Carboxypeptidase regulatory-like domain-containing protein</fullName>
    </recommendedName>
</protein>
<feature type="region of interest" description="Disordered" evidence="1">
    <location>
        <begin position="95"/>
        <end position="116"/>
    </location>
</feature>
<comment type="caution">
    <text evidence="2">The sequence shown here is derived from an EMBL/GenBank/DDBJ whole genome shotgun (WGS) entry which is preliminary data.</text>
</comment>
<dbReference type="Proteomes" id="UP000317238">
    <property type="component" value="Unassembled WGS sequence"/>
</dbReference>
<evidence type="ECO:0000313" key="3">
    <source>
        <dbReference type="Proteomes" id="UP000317238"/>
    </source>
</evidence>
<organism evidence="2 3">
    <name type="scientific">Crateriforma conspicua</name>
    <dbReference type="NCBI Taxonomy" id="2527996"/>
    <lineage>
        <taxon>Bacteria</taxon>
        <taxon>Pseudomonadati</taxon>
        <taxon>Planctomycetota</taxon>
        <taxon>Planctomycetia</taxon>
        <taxon>Planctomycetales</taxon>
        <taxon>Planctomycetaceae</taxon>
        <taxon>Crateriforma</taxon>
    </lineage>
</organism>
<gene>
    <name evidence="2" type="ORF">Pan14r_15810</name>
</gene>
<accession>A0A5C5Y0M9</accession>
<dbReference type="AlphaFoldDB" id="A0A5C5Y0M9"/>